<dbReference type="EMBL" id="CP002857">
    <property type="protein sequence ID" value="AEI09673.1"/>
    <property type="molecule type" value="Genomic_DNA"/>
</dbReference>
<dbReference type="AlphaFoldDB" id="F8DYK8"/>
<dbReference type="NCBIfam" id="TIGR03769">
    <property type="entry name" value="P_ac_wall_RPT"/>
    <property type="match status" value="2"/>
</dbReference>
<reference evidence="4 5" key="1">
    <citation type="journal article" date="2012" name="BMC Genomics">
        <title>Complete genome sequence, lifestyle, and multi-drug resistance of the human pathogen Corynebacterium resistens DSM 45100 isolated from blood samples of a leukemia patient.</title>
        <authorList>
            <person name="Schroder J."/>
            <person name="Maus I."/>
            <person name="Meyer K."/>
            <person name="Wordemann S."/>
            <person name="Blom J."/>
            <person name="Jaenicke S."/>
            <person name="Schneider J."/>
            <person name="Trost E."/>
            <person name="Tauch A."/>
        </authorList>
    </citation>
    <scope>NUCLEOTIDE SEQUENCE [LARGE SCALE GENOMIC DNA]</scope>
    <source>
        <strain evidence="5">DSM 45100 / JCM 12819 / CCUG 50093 / GTC 2026 / SICGH 158</strain>
    </source>
</reference>
<dbReference type="OrthoDB" id="4424311at2"/>
<proteinExistence type="predicted"/>
<dbReference type="InterPro" id="IPR022435">
    <property type="entry name" value="Surface-anchored_actinobac"/>
</dbReference>
<feature type="compositionally biased region" description="Polar residues" evidence="1">
    <location>
        <begin position="313"/>
        <end position="323"/>
    </location>
</feature>
<name>F8DYK8_CORRG</name>
<feature type="compositionally biased region" description="Low complexity" evidence="1">
    <location>
        <begin position="361"/>
        <end position="377"/>
    </location>
</feature>
<evidence type="ECO:0000313" key="5">
    <source>
        <dbReference type="Proteomes" id="UP000000492"/>
    </source>
</evidence>
<dbReference type="eggNOG" id="ENOG5033VBG">
    <property type="taxonomic scope" value="Bacteria"/>
</dbReference>
<feature type="transmembrane region" description="Helical" evidence="2">
    <location>
        <begin position="703"/>
        <end position="727"/>
    </location>
</feature>
<evidence type="ECO:0000256" key="1">
    <source>
        <dbReference type="SAM" id="MobiDB-lite"/>
    </source>
</evidence>
<dbReference type="Proteomes" id="UP000000492">
    <property type="component" value="Chromosome"/>
</dbReference>
<dbReference type="RefSeq" id="WP_013888685.1">
    <property type="nucleotide sequence ID" value="NC_015673.1"/>
</dbReference>
<feature type="compositionally biased region" description="Low complexity" evidence="1">
    <location>
        <begin position="664"/>
        <end position="673"/>
    </location>
</feature>
<dbReference type="KEGG" id="crd:CRES_1317"/>
<feature type="region of interest" description="Disordered" evidence="1">
    <location>
        <begin position="54"/>
        <end position="85"/>
    </location>
</feature>
<protein>
    <submittedName>
        <fullName evidence="4">Secreted protein</fullName>
    </submittedName>
</protein>
<feature type="region of interest" description="Disordered" evidence="1">
    <location>
        <begin position="289"/>
        <end position="394"/>
    </location>
</feature>
<feature type="signal peptide" evidence="3">
    <location>
        <begin position="1"/>
        <end position="45"/>
    </location>
</feature>
<gene>
    <name evidence="4" type="ordered locus">CRES_1317</name>
</gene>
<keyword evidence="2" id="KW-1133">Transmembrane helix</keyword>
<feature type="region of interest" description="Disordered" evidence="1">
    <location>
        <begin position="606"/>
        <end position="693"/>
    </location>
</feature>
<evidence type="ECO:0000256" key="3">
    <source>
        <dbReference type="SAM" id="SignalP"/>
    </source>
</evidence>
<dbReference type="NCBIfam" id="NF038134">
    <property type="entry name" value="choice_anch_M"/>
    <property type="match status" value="2"/>
</dbReference>
<dbReference type="STRING" id="662755.CRES_1317"/>
<dbReference type="HOGENOM" id="CLU_370780_0_0_11"/>
<evidence type="ECO:0000313" key="4">
    <source>
        <dbReference type="EMBL" id="AEI09673.1"/>
    </source>
</evidence>
<evidence type="ECO:0000256" key="2">
    <source>
        <dbReference type="SAM" id="Phobius"/>
    </source>
</evidence>
<feature type="compositionally biased region" description="Low complexity" evidence="1">
    <location>
        <begin position="337"/>
        <end position="353"/>
    </location>
</feature>
<feature type="chain" id="PRO_5003375299" evidence="3">
    <location>
        <begin position="46"/>
        <end position="750"/>
    </location>
</feature>
<keyword evidence="3" id="KW-0732">Signal</keyword>
<accession>F8DYK8</accession>
<sequence length="750" mass="79669">MNRSFLTAWGSGGALQNFQRSSAAIATAALTVGAMLIPSTSLAFAEDTDKPKDVKLTKSGHLPGNESSGPTVGKDVTYKTKSGKTKRHPCAGKKLVYQFHNDYIYGTRDRTNSEKGDLAVMAVDGQQVVNQDSLCFRLPVDANQDGEDVTRHKLPLDPDNAETYKFLGNDGDIVWVAPRQPQGWTNGQRPTFAGIGAFDPHHEGTPVKTGDFVGDEMHFDIVKYSGPGDMHVFAENIDEVDRLFSVKKGEKNPPSFTYEVMGHGHWNTVFTKPGIYTLTVKGWVENKDGTKEETKPTKIRWLVGTDKQVGLPSGTTTNLNKVKTSPAGDDPDNGADTPSTTSTTKPSESNNPPGADGPDGETPTSSTTPTSSEGNGNTDEDSGTSAPTCPEGDKLDEETATALANKPQHFIENGHIDMALDKGRNKPFEAKIHVDGSDGKTQKYRSGSFGFVVPDSQKKSLPNGYRTKLGLDQGDIWHLPQAQVANAPWPGFSTTSLKAGWSQNNQGAQVTMEKKSGPGEVISWSDQLSHPQINLSTKEPNKSFHLTENSHVHMNWGFTKPGIYRVVFHMRGKDSKGKEINEPLDVVFLVGNDAFAKAKDLKEKGYPCIKGPAVDGGDGGTTDTDPDGGDGSTDTATGSGDGTSGDGSEDSTAGDSESDGDQPADASGDEALGGADGGSGESGSTAGEGEDGSRGGLLASTGVASIGVIATLMAGLFAMLVGAGVMMNRQTQQLVARHKERMLRNRKGRF</sequence>
<keyword evidence="2" id="KW-0472">Membrane</keyword>
<keyword evidence="2" id="KW-0812">Transmembrane</keyword>
<keyword evidence="5" id="KW-1185">Reference proteome</keyword>
<organism evidence="4 5">
    <name type="scientific">Corynebacterium resistens (strain DSM 45100 / JCM 12819 / GTC 2026 / SICGH 158)</name>
    <dbReference type="NCBI Taxonomy" id="662755"/>
    <lineage>
        <taxon>Bacteria</taxon>
        <taxon>Bacillati</taxon>
        <taxon>Actinomycetota</taxon>
        <taxon>Actinomycetes</taxon>
        <taxon>Mycobacteriales</taxon>
        <taxon>Corynebacteriaceae</taxon>
        <taxon>Corynebacterium</taxon>
    </lineage>
</organism>